<dbReference type="SUPFAM" id="SSF53474">
    <property type="entry name" value="alpha/beta-Hydrolases"/>
    <property type="match status" value="1"/>
</dbReference>
<keyword evidence="5" id="KW-1185">Reference proteome</keyword>
<comment type="similarity">
    <text evidence="1">Belongs to the AB hydrolase superfamily. AB hydrolase 2 family.</text>
</comment>
<reference evidence="4 5" key="1">
    <citation type="submission" date="2018-01" db="EMBL/GenBank/DDBJ databases">
        <title>Harnessing the power of phylogenomics to disentangle the directionality and signatures of interkingdom host jumping in the parasitic fungal genus Tolypocladium.</title>
        <authorList>
            <person name="Quandt C.A."/>
            <person name="Patterson W."/>
            <person name="Spatafora J.W."/>
        </authorList>
    </citation>
    <scope>NUCLEOTIDE SEQUENCE [LARGE SCALE GENOMIC DNA]</scope>
    <source>
        <strain evidence="4 5">NRBC 100945</strain>
    </source>
</reference>
<dbReference type="GO" id="GO:0052689">
    <property type="term" value="F:carboxylic ester hydrolase activity"/>
    <property type="evidence" value="ECO:0007669"/>
    <property type="project" value="TreeGrafter"/>
</dbReference>
<evidence type="ECO:0000313" key="4">
    <source>
        <dbReference type="EMBL" id="POR38830.1"/>
    </source>
</evidence>
<dbReference type="AlphaFoldDB" id="A0A2S4L8R7"/>
<feature type="compositionally biased region" description="Polar residues" evidence="2">
    <location>
        <begin position="1"/>
        <end position="13"/>
    </location>
</feature>
<evidence type="ECO:0000256" key="1">
    <source>
        <dbReference type="ARBA" id="ARBA00006499"/>
    </source>
</evidence>
<dbReference type="GO" id="GO:0008474">
    <property type="term" value="F:palmitoyl-(protein) hydrolase activity"/>
    <property type="evidence" value="ECO:0007669"/>
    <property type="project" value="TreeGrafter"/>
</dbReference>
<dbReference type="InterPro" id="IPR003140">
    <property type="entry name" value="PLipase/COase/thioEstase"/>
</dbReference>
<organism evidence="4 5">
    <name type="scientific">Tolypocladium paradoxum</name>
    <dbReference type="NCBI Taxonomy" id="94208"/>
    <lineage>
        <taxon>Eukaryota</taxon>
        <taxon>Fungi</taxon>
        <taxon>Dikarya</taxon>
        <taxon>Ascomycota</taxon>
        <taxon>Pezizomycotina</taxon>
        <taxon>Sordariomycetes</taxon>
        <taxon>Hypocreomycetidae</taxon>
        <taxon>Hypocreales</taxon>
        <taxon>Ophiocordycipitaceae</taxon>
        <taxon>Tolypocladium</taxon>
    </lineage>
</organism>
<comment type="caution">
    <text evidence="4">The sequence shown here is derived from an EMBL/GenBank/DDBJ whole genome shotgun (WGS) entry which is preliminary data.</text>
</comment>
<protein>
    <recommendedName>
        <fullName evidence="3">Phospholipase/carboxylesterase/thioesterase domain-containing protein</fullName>
    </recommendedName>
</protein>
<dbReference type="OrthoDB" id="4924647at2759"/>
<feature type="region of interest" description="Disordered" evidence="2">
    <location>
        <begin position="1"/>
        <end position="24"/>
    </location>
</feature>
<dbReference type="PANTHER" id="PTHR10655">
    <property type="entry name" value="LYSOPHOSPHOLIPASE-RELATED"/>
    <property type="match status" value="1"/>
</dbReference>
<proteinExistence type="inferred from homology"/>
<dbReference type="Gene3D" id="3.40.50.1820">
    <property type="entry name" value="alpha/beta hydrolase"/>
    <property type="match status" value="1"/>
</dbReference>
<evidence type="ECO:0000313" key="5">
    <source>
        <dbReference type="Proteomes" id="UP000237481"/>
    </source>
</evidence>
<gene>
    <name evidence="4" type="ORF">TPAR_00958</name>
</gene>
<dbReference type="InterPro" id="IPR050565">
    <property type="entry name" value="LYPA1-2/EST-like"/>
</dbReference>
<name>A0A2S4L8R7_9HYPO</name>
<dbReference type="EMBL" id="PKSG01000097">
    <property type="protein sequence ID" value="POR38830.1"/>
    <property type="molecule type" value="Genomic_DNA"/>
</dbReference>
<evidence type="ECO:0000259" key="3">
    <source>
        <dbReference type="Pfam" id="PF02230"/>
    </source>
</evidence>
<dbReference type="Proteomes" id="UP000237481">
    <property type="component" value="Unassembled WGS sequence"/>
</dbReference>
<dbReference type="GO" id="GO:0005737">
    <property type="term" value="C:cytoplasm"/>
    <property type="evidence" value="ECO:0007669"/>
    <property type="project" value="TreeGrafter"/>
</dbReference>
<dbReference type="Pfam" id="PF02230">
    <property type="entry name" value="Abhydrolase_2"/>
    <property type="match status" value="1"/>
</dbReference>
<sequence>MTQPPSNTATNAEDPTAFGETHIIHPKRRHTHTLVFLHGRGSTGRELAAELASTRMSDRRNLQQALTGYRLVFPTARGVWSHTFSEYTPAWLETFFFARHVDKHAVVSAGIASAVEYLTGLVRAEIELLGGRPHRVILAGISEGASVGMWTLFCQGLRLGGFIGINTTLPFAPSIQRQLNSGCPSRPGGRSAEEHRRQNVFVNTMLAPVKEKLGRGSTLSLLQTPVLLTHGVDDAFVDAELGREACDTLNIMGFRPSWIEYVGADEYGHWIKEPEGVDDLYDFITSVE</sequence>
<evidence type="ECO:0000256" key="2">
    <source>
        <dbReference type="SAM" id="MobiDB-lite"/>
    </source>
</evidence>
<dbReference type="PANTHER" id="PTHR10655:SF63">
    <property type="entry name" value="PHOSPHOLIPASE_CARBOXYLESTERASE_THIOESTERASE DOMAIN-CONTAINING PROTEIN"/>
    <property type="match status" value="1"/>
</dbReference>
<dbReference type="InterPro" id="IPR029058">
    <property type="entry name" value="AB_hydrolase_fold"/>
</dbReference>
<dbReference type="STRING" id="94208.A0A2S4L8R7"/>
<accession>A0A2S4L8R7</accession>
<feature type="domain" description="Phospholipase/carboxylesterase/thioesterase" evidence="3">
    <location>
        <begin position="21"/>
        <end position="179"/>
    </location>
</feature>